<keyword evidence="1" id="KW-1133">Transmembrane helix</keyword>
<feature type="transmembrane region" description="Helical" evidence="1">
    <location>
        <begin position="69"/>
        <end position="90"/>
    </location>
</feature>
<dbReference type="Pfam" id="PF09948">
    <property type="entry name" value="PpoB2"/>
    <property type="match status" value="1"/>
</dbReference>
<proteinExistence type="predicted"/>
<feature type="transmembrane region" description="Helical" evidence="1">
    <location>
        <begin position="164"/>
        <end position="188"/>
    </location>
</feature>
<keyword evidence="1" id="KW-0472">Membrane</keyword>
<evidence type="ECO:0000256" key="1">
    <source>
        <dbReference type="SAM" id="Phobius"/>
    </source>
</evidence>
<organism evidence="2 3">
    <name type="scientific">Ectorhizobium quercum</name>
    <dbReference type="NCBI Taxonomy" id="2965071"/>
    <lineage>
        <taxon>Bacteria</taxon>
        <taxon>Pseudomonadati</taxon>
        <taxon>Pseudomonadota</taxon>
        <taxon>Alphaproteobacteria</taxon>
        <taxon>Hyphomicrobiales</taxon>
        <taxon>Rhizobiaceae</taxon>
        <taxon>Ectorhizobium</taxon>
    </lineage>
</organism>
<dbReference type="RefSeq" id="WP_306413505.1">
    <property type="nucleotide sequence ID" value="NZ_JANFPI010000015.1"/>
</dbReference>
<evidence type="ECO:0000313" key="3">
    <source>
        <dbReference type="Proteomes" id="UP001208771"/>
    </source>
</evidence>
<protein>
    <submittedName>
        <fullName evidence="2">DUF2182 domain-containing protein</fullName>
    </submittedName>
</protein>
<feature type="transmembrane region" description="Helical" evidence="1">
    <location>
        <begin position="31"/>
        <end position="57"/>
    </location>
</feature>
<accession>A0AAE3N668</accession>
<name>A0AAE3N668_9HYPH</name>
<reference evidence="2" key="1">
    <citation type="submission" date="2022-07" db="EMBL/GenBank/DDBJ databases">
        <title>Ectorhizobium quercum gen.nov., sp. nov.</title>
        <authorList>
            <person name="Ma T."/>
            <person name="Li Y."/>
        </authorList>
    </citation>
    <scope>NUCLEOTIDE SEQUENCE</scope>
    <source>
        <strain evidence="2">BDR2-2</strain>
    </source>
</reference>
<comment type="caution">
    <text evidence="2">The sequence shown here is derived from an EMBL/GenBank/DDBJ whole genome shotgun (WGS) entry which is preliminary data.</text>
</comment>
<dbReference type="InterPro" id="IPR018688">
    <property type="entry name" value="PpoB2-like"/>
</dbReference>
<dbReference type="EMBL" id="JANFPI010000015">
    <property type="protein sequence ID" value="MCX9000005.1"/>
    <property type="molecule type" value="Genomic_DNA"/>
</dbReference>
<feature type="transmembrane region" description="Helical" evidence="1">
    <location>
        <begin position="96"/>
        <end position="119"/>
    </location>
</feature>
<sequence>MASSSVLELPSICGELTTFVSVQLFWQSNGIWGLLSSQAAMVAAMMGPFTLGPLLSISDRSFRRERVRGMIAFGLGFACVWLVGGVAISLVHAVELAWLADVGLVTSVSAALALIWHGLPWRQRLLNRCHLTLPVSGHGLAAIAACFRYGVYAALPCIGVCGPLMLVGMSFGSYHLPVMIILAVFLWLERALPPEPCIWGPCNHVRSARRLTSLVRSALRIMHRSVKAPWHA</sequence>
<gene>
    <name evidence="2" type="ORF">NOF55_23160</name>
</gene>
<dbReference type="AlphaFoldDB" id="A0AAE3N668"/>
<keyword evidence="3" id="KW-1185">Reference proteome</keyword>
<evidence type="ECO:0000313" key="2">
    <source>
        <dbReference type="EMBL" id="MCX9000005.1"/>
    </source>
</evidence>
<keyword evidence="1" id="KW-0812">Transmembrane</keyword>
<feature type="transmembrane region" description="Helical" evidence="1">
    <location>
        <begin position="131"/>
        <end position="152"/>
    </location>
</feature>
<dbReference type="Proteomes" id="UP001208771">
    <property type="component" value="Unassembled WGS sequence"/>
</dbReference>